<evidence type="ECO:0000259" key="7">
    <source>
        <dbReference type="Pfam" id="PF00892"/>
    </source>
</evidence>
<feature type="transmembrane region" description="Helical" evidence="6">
    <location>
        <begin position="125"/>
        <end position="142"/>
    </location>
</feature>
<dbReference type="KEGG" id="psti:SOO65_09265"/>
<feature type="domain" description="EamA" evidence="7">
    <location>
        <begin position="8"/>
        <end position="141"/>
    </location>
</feature>
<dbReference type="SUPFAM" id="SSF103481">
    <property type="entry name" value="Multidrug resistance efflux transporter EmrE"/>
    <property type="match status" value="2"/>
</dbReference>
<keyword evidence="2" id="KW-1003">Cell membrane</keyword>
<gene>
    <name evidence="8" type="ORF">SOO65_09265</name>
</gene>
<dbReference type="PANTHER" id="PTHR42920:SF5">
    <property type="entry name" value="EAMA DOMAIN-CONTAINING PROTEIN"/>
    <property type="match status" value="1"/>
</dbReference>
<evidence type="ECO:0000256" key="1">
    <source>
        <dbReference type="ARBA" id="ARBA00004651"/>
    </source>
</evidence>
<protein>
    <submittedName>
        <fullName evidence="8">DMT family transporter</fullName>
    </submittedName>
</protein>
<feature type="transmembrane region" description="Helical" evidence="6">
    <location>
        <begin position="221"/>
        <end position="241"/>
    </location>
</feature>
<feature type="transmembrane region" description="Helical" evidence="6">
    <location>
        <begin position="99"/>
        <end position="118"/>
    </location>
</feature>
<dbReference type="InterPro" id="IPR037185">
    <property type="entry name" value="EmrE-like"/>
</dbReference>
<dbReference type="GO" id="GO:0005886">
    <property type="term" value="C:plasma membrane"/>
    <property type="evidence" value="ECO:0007669"/>
    <property type="project" value="UniProtKB-SubCell"/>
</dbReference>
<dbReference type="Pfam" id="PF00892">
    <property type="entry name" value="EamA"/>
    <property type="match status" value="2"/>
</dbReference>
<feature type="transmembrane region" description="Helical" evidence="6">
    <location>
        <begin position="276"/>
        <end position="295"/>
    </location>
</feature>
<evidence type="ECO:0000256" key="5">
    <source>
        <dbReference type="ARBA" id="ARBA00023136"/>
    </source>
</evidence>
<feature type="transmembrane region" description="Helical" evidence="6">
    <location>
        <begin position="154"/>
        <end position="175"/>
    </location>
</feature>
<feature type="transmembrane region" description="Helical" evidence="6">
    <location>
        <begin position="9"/>
        <end position="28"/>
    </location>
</feature>
<feature type="transmembrane region" description="Helical" evidence="6">
    <location>
        <begin position="34"/>
        <end position="54"/>
    </location>
</feature>
<evidence type="ECO:0000256" key="2">
    <source>
        <dbReference type="ARBA" id="ARBA00022475"/>
    </source>
</evidence>
<sequence>MNLERKSSLYILVACLLWALDLLVRYPISLKMGYVSIVFIESFIGLFLVTPWLIKNGRKELAKFSKNDWILAVFLGGIGMSVAGYLSTACIQKASPGTFSFFQIFQPFFVIFMAGILLKEKLDNQYLYWGIWVLLSAVLIFSQDLELMFTSQEMIVGDFLIALSTMLIWGLCTIAAKKLLQKHSPEALVAVRWAFAFIFAVIILLGEKERPAFDILFQWEVGIRFLFIGAIAGIASMYFYYSGLKNLPAGKVSIFELSFPAFGMIFSAIYTFESLTIFQIVGATSFFMFILFMLSRQESERATVKTR</sequence>
<evidence type="ECO:0000256" key="6">
    <source>
        <dbReference type="SAM" id="Phobius"/>
    </source>
</evidence>
<feature type="domain" description="EamA" evidence="7">
    <location>
        <begin position="160"/>
        <end position="294"/>
    </location>
</feature>
<comment type="subcellular location">
    <subcellularLocation>
        <location evidence="1">Cell membrane</location>
        <topology evidence="1">Multi-pass membrane protein</topology>
    </subcellularLocation>
</comment>
<reference evidence="8 9" key="1">
    <citation type="submission" date="2023-11" db="EMBL/GenBank/DDBJ databases">
        <title>Peredibacter starrii A3.12.</title>
        <authorList>
            <person name="Mitchell R.J."/>
        </authorList>
    </citation>
    <scope>NUCLEOTIDE SEQUENCE [LARGE SCALE GENOMIC DNA]</scope>
    <source>
        <strain evidence="8 9">A3.12</strain>
    </source>
</reference>
<feature type="transmembrane region" description="Helical" evidence="6">
    <location>
        <begin position="253"/>
        <end position="270"/>
    </location>
</feature>
<dbReference type="EMBL" id="CP139487">
    <property type="protein sequence ID" value="WPU66938.1"/>
    <property type="molecule type" value="Genomic_DNA"/>
</dbReference>
<dbReference type="Proteomes" id="UP001324634">
    <property type="component" value="Chromosome"/>
</dbReference>
<proteinExistence type="predicted"/>
<dbReference type="InterPro" id="IPR051258">
    <property type="entry name" value="Diverse_Substrate_Transporter"/>
</dbReference>
<organism evidence="8 9">
    <name type="scientific">Peredibacter starrii</name>
    <dbReference type="NCBI Taxonomy" id="28202"/>
    <lineage>
        <taxon>Bacteria</taxon>
        <taxon>Pseudomonadati</taxon>
        <taxon>Bdellovibrionota</taxon>
        <taxon>Bacteriovoracia</taxon>
        <taxon>Bacteriovoracales</taxon>
        <taxon>Bacteriovoracaceae</taxon>
        <taxon>Peredibacter</taxon>
    </lineage>
</organism>
<keyword evidence="5 6" id="KW-0472">Membrane</keyword>
<accession>A0AAX4HUS0</accession>
<evidence type="ECO:0000313" key="9">
    <source>
        <dbReference type="Proteomes" id="UP001324634"/>
    </source>
</evidence>
<dbReference type="AlphaFoldDB" id="A0AAX4HUS0"/>
<evidence type="ECO:0000256" key="4">
    <source>
        <dbReference type="ARBA" id="ARBA00022989"/>
    </source>
</evidence>
<keyword evidence="4 6" id="KW-1133">Transmembrane helix</keyword>
<evidence type="ECO:0000256" key="3">
    <source>
        <dbReference type="ARBA" id="ARBA00022692"/>
    </source>
</evidence>
<evidence type="ECO:0000313" key="8">
    <source>
        <dbReference type="EMBL" id="WPU66938.1"/>
    </source>
</evidence>
<keyword evidence="3 6" id="KW-0812">Transmembrane</keyword>
<dbReference type="PANTHER" id="PTHR42920">
    <property type="entry name" value="OS03G0707200 PROTEIN-RELATED"/>
    <property type="match status" value="1"/>
</dbReference>
<keyword evidence="9" id="KW-1185">Reference proteome</keyword>
<name>A0AAX4HUS0_9BACT</name>
<dbReference type="InterPro" id="IPR000620">
    <property type="entry name" value="EamA_dom"/>
</dbReference>
<feature type="transmembrane region" description="Helical" evidence="6">
    <location>
        <begin position="187"/>
        <end position="206"/>
    </location>
</feature>
<dbReference type="RefSeq" id="WP_321399634.1">
    <property type="nucleotide sequence ID" value="NZ_CP139487.1"/>
</dbReference>
<feature type="transmembrane region" description="Helical" evidence="6">
    <location>
        <begin position="69"/>
        <end position="87"/>
    </location>
</feature>